<dbReference type="EC" id="4.1.99.12" evidence="4 12"/>
<dbReference type="OrthoDB" id="9793111at2"/>
<sequence length="219" mass="24387">MNQLLLSIYGNSIVRIERAIEALYQKKGVIILDDKERENEGDIIFAAETMTVEQMALTIRYGSGIVCLSITEEHRKKLELPMMVEENTSQFKTQFTITIEASRGVTTGVSASDRIVTIRTAIADDVKPTDLNRPGHVFPLRAQEGGVLIRRGHTEATIDLVTLAGFKPAGVLCELTNDNGSMARLPEVLIFAKKYNIPVITINDLVKYKKNLSKNRLNI</sequence>
<keyword evidence="8 12" id="KW-0460">Magnesium</keyword>
<dbReference type="GO" id="GO:0009231">
    <property type="term" value="P:riboflavin biosynthetic process"/>
    <property type="evidence" value="ECO:0007669"/>
    <property type="project" value="UniProtKB-UniRule"/>
</dbReference>
<keyword evidence="9 12" id="KW-0464">Manganese</keyword>
<evidence type="ECO:0000256" key="11">
    <source>
        <dbReference type="ARBA" id="ARBA00060730"/>
    </source>
</evidence>
<feature type="binding site" evidence="12">
    <location>
        <begin position="37"/>
        <end position="38"/>
    </location>
    <ligand>
        <name>D-ribulose 5-phosphate</name>
        <dbReference type="ChEBI" id="CHEBI:58121"/>
    </ligand>
</feature>
<comment type="similarity">
    <text evidence="11 12 13">Belongs to the DHBP synthase family.</text>
</comment>
<evidence type="ECO:0000256" key="8">
    <source>
        <dbReference type="ARBA" id="ARBA00022842"/>
    </source>
</evidence>
<name>A0A0X9WAW0_9GAMM</name>
<dbReference type="EMBL" id="CP013920">
    <property type="protein sequence ID" value="AMA65018.1"/>
    <property type="molecule type" value="Genomic_DNA"/>
</dbReference>
<dbReference type="NCBIfam" id="TIGR00506">
    <property type="entry name" value="ribB"/>
    <property type="match status" value="1"/>
</dbReference>
<dbReference type="KEGG" id="asy:AUT07_00447"/>
<evidence type="ECO:0000256" key="4">
    <source>
        <dbReference type="ARBA" id="ARBA00012153"/>
    </source>
</evidence>
<dbReference type="PANTHER" id="PTHR21327">
    <property type="entry name" value="GTP CYCLOHYDROLASE II-RELATED"/>
    <property type="match status" value="1"/>
</dbReference>
<comment type="catalytic activity">
    <reaction evidence="12 13">
        <text>D-ribulose 5-phosphate = (2S)-2-hydroxy-3-oxobutyl phosphate + formate + H(+)</text>
        <dbReference type="Rhea" id="RHEA:18457"/>
        <dbReference type="ChEBI" id="CHEBI:15378"/>
        <dbReference type="ChEBI" id="CHEBI:15740"/>
        <dbReference type="ChEBI" id="CHEBI:58121"/>
        <dbReference type="ChEBI" id="CHEBI:58830"/>
        <dbReference type="EC" id="4.1.99.12"/>
    </reaction>
</comment>
<accession>A0A0X9WAW0</accession>
<comment type="function">
    <text evidence="1 12 13">Catalyzes the conversion of D-ribulose 5-phosphate to formate and 3,4-dihydroxy-2-butanone 4-phosphate.</text>
</comment>
<feature type="binding site" evidence="12">
    <location>
        <begin position="150"/>
        <end position="154"/>
    </location>
    <ligand>
        <name>D-ribulose 5-phosphate</name>
        <dbReference type="ChEBI" id="CHEBI:58121"/>
    </ligand>
</feature>
<dbReference type="RefSeq" id="WP_066283620.1">
    <property type="nucleotide sequence ID" value="NZ_CP013920.1"/>
</dbReference>
<keyword evidence="7 12" id="KW-0479">Metal-binding</keyword>
<evidence type="ECO:0000256" key="6">
    <source>
        <dbReference type="ARBA" id="ARBA00022619"/>
    </source>
</evidence>
<dbReference type="GO" id="GO:0030145">
    <property type="term" value="F:manganese ion binding"/>
    <property type="evidence" value="ECO:0007669"/>
    <property type="project" value="UniProtKB-UniRule"/>
</dbReference>
<evidence type="ECO:0000256" key="5">
    <source>
        <dbReference type="ARBA" id="ARBA00018836"/>
    </source>
</evidence>
<comment type="subunit">
    <text evidence="3 12 13">Homodimer.</text>
</comment>
<dbReference type="Gene3D" id="3.90.870.10">
    <property type="entry name" value="DHBP synthase"/>
    <property type="match status" value="1"/>
</dbReference>
<feature type="site" description="Essential for catalytic activity" evidence="12">
    <location>
        <position position="136"/>
    </location>
</feature>
<evidence type="ECO:0000256" key="2">
    <source>
        <dbReference type="ARBA" id="ARBA00004904"/>
    </source>
</evidence>
<evidence type="ECO:0000313" key="15">
    <source>
        <dbReference type="Proteomes" id="UP000069926"/>
    </source>
</evidence>
<feature type="binding site" evidence="12">
    <location>
        <position position="153"/>
    </location>
    <ligand>
        <name>Mg(2+)</name>
        <dbReference type="ChEBI" id="CHEBI:18420"/>
        <label>2</label>
    </ligand>
</feature>
<dbReference type="AlphaFoldDB" id="A0A0X9WAW0"/>
<evidence type="ECO:0000256" key="12">
    <source>
        <dbReference type="HAMAP-Rule" id="MF_00180"/>
    </source>
</evidence>
<organism evidence="14 15">
    <name type="scientific">Candidatus Arsenophonus lipoptenae</name>
    <dbReference type="NCBI Taxonomy" id="634113"/>
    <lineage>
        <taxon>Bacteria</taxon>
        <taxon>Pseudomonadati</taxon>
        <taxon>Pseudomonadota</taxon>
        <taxon>Gammaproteobacteria</taxon>
        <taxon>Enterobacterales</taxon>
        <taxon>Morganellaceae</taxon>
        <taxon>Arsenophonus</taxon>
    </lineage>
</organism>
<proteinExistence type="inferred from homology"/>
<feature type="binding site" evidence="12">
    <location>
        <position position="38"/>
    </location>
    <ligand>
        <name>Mg(2+)</name>
        <dbReference type="ChEBI" id="CHEBI:18420"/>
        <label>2</label>
    </ligand>
</feature>
<feature type="binding site" evidence="12">
    <location>
        <position position="38"/>
    </location>
    <ligand>
        <name>Mg(2+)</name>
        <dbReference type="ChEBI" id="CHEBI:18420"/>
        <label>1</label>
    </ligand>
</feature>
<dbReference type="InterPro" id="IPR000422">
    <property type="entry name" value="DHBP_synthase_RibB"/>
</dbReference>
<dbReference type="Pfam" id="PF00926">
    <property type="entry name" value="DHBP_synthase"/>
    <property type="match status" value="1"/>
</dbReference>
<dbReference type="GO" id="GO:0000287">
    <property type="term" value="F:magnesium ion binding"/>
    <property type="evidence" value="ECO:0007669"/>
    <property type="project" value="UniProtKB-UniRule"/>
</dbReference>
<dbReference type="STRING" id="634113.AUT07_00447"/>
<dbReference type="GO" id="GO:0008686">
    <property type="term" value="F:3,4-dihydroxy-2-butanone-4-phosphate synthase activity"/>
    <property type="evidence" value="ECO:0007669"/>
    <property type="project" value="UniProtKB-UniRule"/>
</dbReference>
<keyword evidence="10 12" id="KW-0456">Lyase</keyword>
<keyword evidence="6 12" id="KW-0686">Riboflavin biosynthesis</keyword>
<dbReference type="HAMAP" id="MF_00180">
    <property type="entry name" value="RibB"/>
    <property type="match status" value="1"/>
</dbReference>
<evidence type="ECO:0000313" key="14">
    <source>
        <dbReference type="EMBL" id="AMA65018.1"/>
    </source>
</evidence>
<comment type="pathway">
    <text evidence="2 12 13">Cofactor biosynthesis; riboflavin biosynthesis; 2-hydroxy-3-oxobutyl phosphate from D-ribulose 5-phosphate: step 1/1.</text>
</comment>
<dbReference type="SUPFAM" id="SSF55821">
    <property type="entry name" value="YrdC/RibB"/>
    <property type="match status" value="1"/>
</dbReference>
<evidence type="ECO:0000256" key="7">
    <source>
        <dbReference type="ARBA" id="ARBA00022723"/>
    </source>
</evidence>
<protein>
    <recommendedName>
        <fullName evidence="5 12">3,4-dihydroxy-2-butanone 4-phosphate synthase</fullName>
        <shortName evidence="12 13">DHBP synthase</shortName>
        <ecNumber evidence="4 12">4.1.99.12</ecNumber>
    </recommendedName>
</protein>
<evidence type="ECO:0000256" key="13">
    <source>
        <dbReference type="RuleBase" id="RU003843"/>
    </source>
</evidence>
<gene>
    <name evidence="12 14" type="primary">ribB</name>
    <name evidence="14" type="ORF">AUT07_00447</name>
</gene>
<dbReference type="GO" id="GO:0005829">
    <property type="term" value="C:cytosol"/>
    <property type="evidence" value="ECO:0007669"/>
    <property type="project" value="UniProtKB-ARBA"/>
</dbReference>
<comment type="cofactor">
    <cofactor evidence="12 13">
        <name>Mg(2+)</name>
        <dbReference type="ChEBI" id="CHEBI:18420"/>
    </cofactor>
    <cofactor evidence="12 13">
        <name>Mn(2+)</name>
        <dbReference type="ChEBI" id="CHEBI:29035"/>
    </cofactor>
    <text evidence="12 13">Binds 2 divalent metal cations per subunit. Magnesium or manganese.</text>
</comment>
<evidence type="ECO:0000256" key="1">
    <source>
        <dbReference type="ARBA" id="ARBA00002284"/>
    </source>
</evidence>
<dbReference type="FunFam" id="3.90.870.10:FF:000002">
    <property type="entry name" value="3,4-dihydroxy-2-butanone 4-phosphate synthase"/>
    <property type="match status" value="1"/>
</dbReference>
<evidence type="ECO:0000256" key="10">
    <source>
        <dbReference type="ARBA" id="ARBA00023239"/>
    </source>
</evidence>
<evidence type="ECO:0000256" key="9">
    <source>
        <dbReference type="ARBA" id="ARBA00023211"/>
    </source>
</evidence>
<dbReference type="Proteomes" id="UP000069926">
    <property type="component" value="Chromosome"/>
</dbReference>
<evidence type="ECO:0000256" key="3">
    <source>
        <dbReference type="ARBA" id="ARBA00011738"/>
    </source>
</evidence>
<feature type="binding site" evidence="12">
    <location>
        <position position="42"/>
    </location>
    <ligand>
        <name>D-ribulose 5-phosphate</name>
        <dbReference type="ChEBI" id="CHEBI:58121"/>
    </ligand>
</feature>
<dbReference type="InterPro" id="IPR017945">
    <property type="entry name" value="DHBP_synth_RibB-like_a/b_dom"/>
</dbReference>
<dbReference type="UniPathway" id="UPA00275">
    <property type="reaction ID" value="UER00399"/>
</dbReference>
<dbReference type="PANTHER" id="PTHR21327:SF38">
    <property type="entry name" value="3,4-DIHYDROXY-2-BUTANONE 4-PHOSPHATE SYNTHASE"/>
    <property type="match status" value="1"/>
</dbReference>
<reference evidence="14 15" key="1">
    <citation type="submission" date="2016-01" db="EMBL/GenBank/DDBJ databases">
        <title>Genome sequence of Ca. Arsenophonus lipopteni, the exclusive symbiont of a blood sucking fly Lipoptena cervi (Diptera: Hippoboscidae).</title>
        <authorList>
            <person name="Novakova E."/>
            <person name="Hypsa V."/>
            <person name="Nguyen P."/>
            <person name="Husnik F."/>
            <person name="Darby A.C."/>
        </authorList>
    </citation>
    <scope>NUCLEOTIDE SEQUENCE [LARGE SCALE GENOMIC DNA]</scope>
    <source>
        <strain evidence="14 15">CB</strain>
    </source>
</reference>
<keyword evidence="15" id="KW-1185">Reference proteome</keyword>
<feature type="site" description="Essential for catalytic activity" evidence="12">
    <location>
        <position position="174"/>
    </location>
</feature>
<dbReference type="PATRIC" id="fig|634113.3.peg.430"/>